<sequence>MQCGPSLLSILFSPHAEEDSGSFGMPCRKTEYPQSAVSSATISSDPGISGARGNKGVSDLHLKSVLDTKLGNLYPSQRLEEPLDADCTPEDPPDEDGVPLTPCPTCNMSSSHLGSLPYSLSDLSDLKPERRLSTFSSFKSYVEHTLKRRL</sequence>
<dbReference type="EMBL" id="CAMXCT030004968">
    <property type="protein sequence ID" value="CAL4798218.1"/>
    <property type="molecule type" value="Genomic_DNA"/>
</dbReference>
<protein>
    <submittedName>
        <fullName evidence="2">Uncharacterized protein</fullName>
    </submittedName>
</protein>
<evidence type="ECO:0000313" key="3">
    <source>
        <dbReference type="EMBL" id="CAL1164281.1"/>
    </source>
</evidence>
<feature type="compositionally biased region" description="Acidic residues" evidence="1">
    <location>
        <begin position="82"/>
        <end position="97"/>
    </location>
</feature>
<reference evidence="2" key="1">
    <citation type="submission" date="2022-10" db="EMBL/GenBank/DDBJ databases">
        <authorList>
            <person name="Chen Y."/>
            <person name="Dougan E. K."/>
            <person name="Chan C."/>
            <person name="Rhodes N."/>
            <person name="Thang M."/>
        </authorList>
    </citation>
    <scope>NUCLEOTIDE SEQUENCE</scope>
</reference>
<comment type="caution">
    <text evidence="2">The sequence shown here is derived from an EMBL/GenBank/DDBJ whole genome shotgun (WGS) entry which is preliminary data.</text>
</comment>
<organism evidence="2">
    <name type="scientific">Cladocopium goreaui</name>
    <dbReference type="NCBI Taxonomy" id="2562237"/>
    <lineage>
        <taxon>Eukaryota</taxon>
        <taxon>Sar</taxon>
        <taxon>Alveolata</taxon>
        <taxon>Dinophyceae</taxon>
        <taxon>Suessiales</taxon>
        <taxon>Symbiodiniaceae</taxon>
        <taxon>Cladocopium</taxon>
    </lineage>
</organism>
<name>A0A9P1DJX2_9DINO</name>
<dbReference type="Proteomes" id="UP001152797">
    <property type="component" value="Unassembled WGS sequence"/>
</dbReference>
<dbReference type="EMBL" id="CAMXCT020004968">
    <property type="protein sequence ID" value="CAL1164281.1"/>
    <property type="molecule type" value="Genomic_DNA"/>
</dbReference>
<evidence type="ECO:0000313" key="4">
    <source>
        <dbReference type="Proteomes" id="UP001152797"/>
    </source>
</evidence>
<dbReference type="EMBL" id="CAMXCT010004968">
    <property type="protein sequence ID" value="CAI4010906.1"/>
    <property type="molecule type" value="Genomic_DNA"/>
</dbReference>
<dbReference type="AlphaFoldDB" id="A0A9P1DJX2"/>
<accession>A0A9P1DJX2</accession>
<feature type="region of interest" description="Disordered" evidence="1">
    <location>
        <begin position="35"/>
        <end position="55"/>
    </location>
</feature>
<reference evidence="3" key="2">
    <citation type="submission" date="2024-04" db="EMBL/GenBank/DDBJ databases">
        <authorList>
            <person name="Chen Y."/>
            <person name="Shah S."/>
            <person name="Dougan E. K."/>
            <person name="Thang M."/>
            <person name="Chan C."/>
        </authorList>
    </citation>
    <scope>NUCLEOTIDE SEQUENCE [LARGE SCALE GENOMIC DNA]</scope>
</reference>
<gene>
    <name evidence="2" type="ORF">C1SCF055_LOCUS36126</name>
</gene>
<feature type="region of interest" description="Disordered" evidence="1">
    <location>
        <begin position="73"/>
        <end position="103"/>
    </location>
</feature>
<proteinExistence type="predicted"/>
<evidence type="ECO:0000256" key="1">
    <source>
        <dbReference type="SAM" id="MobiDB-lite"/>
    </source>
</evidence>
<evidence type="ECO:0000313" key="2">
    <source>
        <dbReference type="EMBL" id="CAI4010906.1"/>
    </source>
</evidence>
<feature type="compositionally biased region" description="Polar residues" evidence="1">
    <location>
        <begin position="35"/>
        <end position="46"/>
    </location>
</feature>
<keyword evidence="4" id="KW-1185">Reference proteome</keyword>